<evidence type="ECO:0000313" key="3">
    <source>
        <dbReference type="EMBL" id="SEL80054.1"/>
    </source>
</evidence>
<dbReference type="RefSeq" id="WP_093037561.1">
    <property type="nucleotide sequence ID" value="NZ_FOAG01000008.1"/>
</dbReference>
<proteinExistence type="predicted"/>
<dbReference type="PANTHER" id="PTHR36933">
    <property type="entry name" value="SLL0788 PROTEIN"/>
    <property type="match status" value="1"/>
</dbReference>
<dbReference type="EMBL" id="FOAG01000008">
    <property type="protein sequence ID" value="SEL80054.1"/>
    <property type="molecule type" value="Genomic_DNA"/>
</dbReference>
<feature type="domain" description="DUF305" evidence="2">
    <location>
        <begin position="32"/>
        <end position="120"/>
    </location>
</feature>
<dbReference type="STRING" id="1287727.SAMN05443999_10867"/>
<gene>
    <name evidence="3" type="ORF">SAMN05443999_10867</name>
</gene>
<dbReference type="Pfam" id="PF03713">
    <property type="entry name" value="DUF305"/>
    <property type="match status" value="1"/>
</dbReference>
<dbReference type="PANTHER" id="PTHR36933:SF1">
    <property type="entry name" value="SLL0788 PROTEIN"/>
    <property type="match status" value="1"/>
</dbReference>
<evidence type="ECO:0000259" key="2">
    <source>
        <dbReference type="Pfam" id="PF03713"/>
    </source>
</evidence>
<dbReference type="Gene3D" id="1.20.1260.10">
    <property type="match status" value="1"/>
</dbReference>
<dbReference type="AlphaFoldDB" id="A0A1H7T6U3"/>
<evidence type="ECO:0000313" key="4">
    <source>
        <dbReference type="Proteomes" id="UP000199582"/>
    </source>
</evidence>
<dbReference type="InterPro" id="IPR005183">
    <property type="entry name" value="DUF305_CopM-like"/>
</dbReference>
<accession>A0A1H7T6U3</accession>
<dbReference type="Proteomes" id="UP000199582">
    <property type="component" value="Unassembled WGS sequence"/>
</dbReference>
<organism evidence="3 4">
    <name type="scientific">Roseovarius azorensis</name>
    <dbReference type="NCBI Taxonomy" id="1287727"/>
    <lineage>
        <taxon>Bacteria</taxon>
        <taxon>Pseudomonadati</taxon>
        <taxon>Pseudomonadota</taxon>
        <taxon>Alphaproteobacteria</taxon>
        <taxon>Rhodobacterales</taxon>
        <taxon>Roseobacteraceae</taxon>
        <taxon>Roseovarius</taxon>
    </lineage>
</organism>
<reference evidence="3 4" key="1">
    <citation type="submission" date="2016-10" db="EMBL/GenBank/DDBJ databases">
        <authorList>
            <person name="de Groot N.N."/>
        </authorList>
    </citation>
    <scope>NUCLEOTIDE SEQUENCE [LARGE SCALE GENOMIC DNA]</scope>
    <source>
        <strain evidence="3 4">DSM 100674</strain>
    </source>
</reference>
<dbReference type="OrthoDB" id="517560at2"/>
<name>A0A1H7T6U3_9RHOB</name>
<protein>
    <recommendedName>
        <fullName evidence="2">DUF305 domain-containing protein</fullName>
    </recommendedName>
</protein>
<sequence length="127" mass="13791">MPGRLIPGLSAAILALTPLPALAASHGHGNDHSGHSMQMDHDMPASTRAYKEANAAMHADMGIDYTGDADVDFLRGMIPHHEGALAMARIVLEYGSDPEVRRLAEEVIAAQESEIAWMQNRLREMGY</sequence>
<dbReference type="InterPro" id="IPR012347">
    <property type="entry name" value="Ferritin-like"/>
</dbReference>
<feature type="signal peptide" evidence="1">
    <location>
        <begin position="1"/>
        <end position="23"/>
    </location>
</feature>
<keyword evidence="1" id="KW-0732">Signal</keyword>
<keyword evidence="4" id="KW-1185">Reference proteome</keyword>
<feature type="chain" id="PRO_5009299816" description="DUF305 domain-containing protein" evidence="1">
    <location>
        <begin position="24"/>
        <end position="127"/>
    </location>
</feature>
<evidence type="ECO:0000256" key="1">
    <source>
        <dbReference type="SAM" id="SignalP"/>
    </source>
</evidence>